<sequence length="120" mass="12629">MVTLIIAAIILLPFYAGLSAALISTVRSRFIYGIAIMMVSGAIATPLWLFAQSVTSSGGFILVFPLLFLALVFLIGLGQFVGNLAKLLPADSLGHRIFVAAAFVLPAALISWGIYVSNTA</sequence>
<name>A0A497X5E7_9RHOB</name>
<feature type="transmembrane region" description="Helical" evidence="1">
    <location>
        <begin position="97"/>
        <end position="116"/>
    </location>
</feature>
<dbReference type="AlphaFoldDB" id="A0A497X5E7"/>
<proteinExistence type="predicted"/>
<gene>
    <name evidence="2" type="ORF">BCF46_0707</name>
</gene>
<feature type="transmembrane region" description="Helical" evidence="1">
    <location>
        <begin position="30"/>
        <end position="51"/>
    </location>
</feature>
<keyword evidence="3" id="KW-1185">Reference proteome</keyword>
<dbReference type="EMBL" id="RCCE01000001">
    <property type="protein sequence ID" value="RLJ60506.1"/>
    <property type="molecule type" value="Genomic_DNA"/>
</dbReference>
<comment type="caution">
    <text evidence="2">The sequence shown here is derived from an EMBL/GenBank/DDBJ whole genome shotgun (WGS) entry which is preliminary data.</text>
</comment>
<dbReference type="RefSeq" id="WP_147435938.1">
    <property type="nucleotide sequence ID" value="NZ_RCCE01000001.1"/>
</dbReference>
<accession>A0A497X5E7</accession>
<keyword evidence="1" id="KW-0812">Transmembrane</keyword>
<protein>
    <submittedName>
        <fullName evidence="2">Uncharacterized protein</fullName>
    </submittedName>
</protein>
<reference evidence="2 3" key="1">
    <citation type="submission" date="2018-10" db="EMBL/GenBank/DDBJ databases">
        <title>Genomic Encyclopedia of Archaeal and Bacterial Type Strains, Phase II (KMG-II): from individual species to whole genera.</title>
        <authorList>
            <person name="Goeker M."/>
        </authorList>
    </citation>
    <scope>NUCLEOTIDE SEQUENCE [LARGE SCALE GENOMIC DNA]</scope>
    <source>
        <strain evidence="2 3">DSM 29466</strain>
    </source>
</reference>
<organism evidence="2 3">
    <name type="scientific">Litoreibacter meonggei</name>
    <dbReference type="NCBI Taxonomy" id="1049199"/>
    <lineage>
        <taxon>Bacteria</taxon>
        <taxon>Pseudomonadati</taxon>
        <taxon>Pseudomonadota</taxon>
        <taxon>Alphaproteobacteria</taxon>
        <taxon>Rhodobacterales</taxon>
        <taxon>Roseobacteraceae</taxon>
        <taxon>Litoreibacter</taxon>
    </lineage>
</organism>
<evidence type="ECO:0000256" key="1">
    <source>
        <dbReference type="SAM" id="Phobius"/>
    </source>
</evidence>
<dbReference type="Proteomes" id="UP000269157">
    <property type="component" value="Unassembled WGS sequence"/>
</dbReference>
<feature type="transmembrane region" description="Helical" evidence="1">
    <location>
        <begin position="58"/>
        <end position="77"/>
    </location>
</feature>
<keyword evidence="1" id="KW-0472">Membrane</keyword>
<evidence type="ECO:0000313" key="3">
    <source>
        <dbReference type="Proteomes" id="UP000269157"/>
    </source>
</evidence>
<keyword evidence="1" id="KW-1133">Transmembrane helix</keyword>
<evidence type="ECO:0000313" key="2">
    <source>
        <dbReference type="EMBL" id="RLJ60506.1"/>
    </source>
</evidence>